<dbReference type="EMBL" id="JAATIQ010000294">
    <property type="protein sequence ID" value="KAF4363644.1"/>
    <property type="molecule type" value="Genomic_DNA"/>
</dbReference>
<dbReference type="NCBIfam" id="TIGR01569">
    <property type="entry name" value="A_tha_TIGR01569"/>
    <property type="match status" value="1"/>
</dbReference>
<evidence type="ECO:0000256" key="5">
    <source>
        <dbReference type="ARBA" id="ARBA00022692"/>
    </source>
</evidence>
<comment type="caution">
    <text evidence="10">The sequence shown here is derived from an EMBL/GenBank/DDBJ whole genome shotgun (WGS) entry which is preliminary data.</text>
</comment>
<feature type="transmembrane region" description="Helical" evidence="8">
    <location>
        <begin position="38"/>
        <end position="58"/>
    </location>
</feature>
<feature type="transmembrane region" description="Helical" evidence="8">
    <location>
        <begin position="78"/>
        <end position="99"/>
    </location>
</feature>
<keyword evidence="4 8" id="KW-1003">Cell membrane</keyword>
<protein>
    <recommendedName>
        <fullName evidence="8">CASP-like protein</fullName>
    </recommendedName>
</protein>
<comment type="caution">
    <text evidence="8">Lacks conserved residue(s) required for the propagation of feature annotation.</text>
</comment>
<dbReference type="Proteomes" id="UP000583929">
    <property type="component" value="Unassembled WGS sequence"/>
</dbReference>
<evidence type="ECO:0000256" key="1">
    <source>
        <dbReference type="ARBA" id="ARBA00004651"/>
    </source>
</evidence>
<dbReference type="EMBL" id="JAATIQ010000061">
    <property type="protein sequence ID" value="KAF4390964.1"/>
    <property type="molecule type" value="Genomic_DNA"/>
</dbReference>
<organism evidence="10 12">
    <name type="scientific">Cannabis sativa</name>
    <name type="common">Hemp</name>
    <name type="synonym">Marijuana</name>
    <dbReference type="NCBI Taxonomy" id="3483"/>
    <lineage>
        <taxon>Eukaryota</taxon>
        <taxon>Viridiplantae</taxon>
        <taxon>Streptophyta</taxon>
        <taxon>Embryophyta</taxon>
        <taxon>Tracheophyta</taxon>
        <taxon>Spermatophyta</taxon>
        <taxon>Magnoliopsida</taxon>
        <taxon>eudicotyledons</taxon>
        <taxon>Gunneridae</taxon>
        <taxon>Pentapetalae</taxon>
        <taxon>rosids</taxon>
        <taxon>fabids</taxon>
        <taxon>Rosales</taxon>
        <taxon>Cannabaceae</taxon>
        <taxon>Cannabis</taxon>
    </lineage>
</organism>
<evidence type="ECO:0000256" key="3">
    <source>
        <dbReference type="ARBA" id="ARBA00011489"/>
    </source>
</evidence>
<feature type="transmembrane region" description="Helical" evidence="8">
    <location>
        <begin position="111"/>
        <end position="134"/>
    </location>
</feature>
<name>A0A7J6EYW6_CANSA</name>
<dbReference type="Pfam" id="PF04535">
    <property type="entry name" value="CASP_dom"/>
    <property type="match status" value="1"/>
</dbReference>
<evidence type="ECO:0000256" key="7">
    <source>
        <dbReference type="ARBA" id="ARBA00023136"/>
    </source>
</evidence>
<dbReference type="InterPro" id="IPR006702">
    <property type="entry name" value="CASP_dom"/>
</dbReference>
<evidence type="ECO:0000256" key="6">
    <source>
        <dbReference type="ARBA" id="ARBA00022989"/>
    </source>
</evidence>
<dbReference type="PANTHER" id="PTHR36488:SF8">
    <property type="entry name" value="CASP-LIKE PROTEIN 1U1"/>
    <property type="match status" value="1"/>
</dbReference>
<evidence type="ECO:0000313" key="12">
    <source>
        <dbReference type="Proteomes" id="UP000583929"/>
    </source>
</evidence>
<feature type="non-terminal residue" evidence="10">
    <location>
        <position position="191"/>
    </location>
</feature>
<feature type="transmembrane region" description="Helical" evidence="8">
    <location>
        <begin position="6"/>
        <end position="26"/>
    </location>
</feature>
<comment type="similarity">
    <text evidence="2 8">Belongs to the Casparian strip membrane proteins (CASP) family.</text>
</comment>
<dbReference type="InterPro" id="IPR006459">
    <property type="entry name" value="CASP/CASPL"/>
</dbReference>
<evidence type="ECO:0000256" key="2">
    <source>
        <dbReference type="ARBA" id="ARBA00007651"/>
    </source>
</evidence>
<evidence type="ECO:0000256" key="8">
    <source>
        <dbReference type="RuleBase" id="RU361233"/>
    </source>
</evidence>
<dbReference type="InterPro" id="IPR044173">
    <property type="entry name" value="CASPL"/>
</dbReference>
<keyword evidence="7 8" id="KW-0472">Membrane</keyword>
<proteinExistence type="inferred from homology"/>
<accession>A0A7J6EYW6</accession>
<evidence type="ECO:0000259" key="9">
    <source>
        <dbReference type="Pfam" id="PF04535"/>
    </source>
</evidence>
<keyword evidence="12" id="KW-1185">Reference proteome</keyword>
<comment type="subcellular location">
    <subcellularLocation>
        <location evidence="1 8">Cell membrane</location>
        <topology evidence="1 8">Multi-pass membrane protein</topology>
    </subcellularLocation>
</comment>
<dbReference type="GO" id="GO:0005886">
    <property type="term" value="C:plasma membrane"/>
    <property type="evidence" value="ECO:0007669"/>
    <property type="project" value="UniProtKB-SubCell"/>
</dbReference>
<feature type="domain" description="Casparian strip membrane protein" evidence="9">
    <location>
        <begin position="36"/>
        <end position="170"/>
    </location>
</feature>
<keyword evidence="5 8" id="KW-0812">Transmembrane</keyword>
<evidence type="ECO:0000256" key="4">
    <source>
        <dbReference type="ARBA" id="ARBA00022475"/>
    </source>
</evidence>
<sequence>VFIHLLYYFNPISFISYLNVLHFHFVVAMAKIKRLGLIILRLAAFAATLSATIVMATSHEKASFLTISFEAKYSQTPAFKYFMIANAIVSVYGFLVIFLPSESLLWRLVIAMDLVFAMLLSSSISAALAIAYVGKKGNTYAGWLPICSQVQNYCDHVKGALVAGFIGVILYFLLLMHALHTALDPFLLKKT</sequence>
<evidence type="ECO:0000313" key="10">
    <source>
        <dbReference type="EMBL" id="KAF4363644.1"/>
    </source>
</evidence>
<comment type="subunit">
    <text evidence="3 8">Homodimer and heterodimers.</text>
</comment>
<reference evidence="10 12" key="1">
    <citation type="journal article" date="2020" name="bioRxiv">
        <title>Sequence and annotation of 42 cannabis genomes reveals extensive copy number variation in cannabinoid synthesis and pathogen resistance genes.</title>
        <authorList>
            <person name="Mckernan K.J."/>
            <person name="Helbert Y."/>
            <person name="Kane L.T."/>
            <person name="Ebling H."/>
            <person name="Zhang L."/>
            <person name="Liu B."/>
            <person name="Eaton Z."/>
            <person name="Mclaughlin S."/>
            <person name="Kingan S."/>
            <person name="Baybayan P."/>
            <person name="Concepcion G."/>
            <person name="Jordan M."/>
            <person name="Riva A."/>
            <person name="Barbazuk W."/>
            <person name="Harkins T."/>
        </authorList>
    </citation>
    <scope>NUCLEOTIDE SEQUENCE [LARGE SCALE GENOMIC DNA]</scope>
    <source>
        <strain evidence="12">cv. Jamaican Lion 4</strain>
        <strain evidence="10">Father</strain>
        <tissue evidence="10">Leaf</tissue>
    </source>
</reference>
<keyword evidence="6 8" id="KW-1133">Transmembrane helix</keyword>
<dbReference type="AlphaFoldDB" id="A0A7J6EYW6"/>
<dbReference type="PANTHER" id="PTHR36488">
    <property type="entry name" value="CASP-LIKE PROTEIN 1U1"/>
    <property type="match status" value="1"/>
</dbReference>
<feature type="transmembrane region" description="Helical" evidence="8">
    <location>
        <begin position="160"/>
        <end position="183"/>
    </location>
</feature>
<evidence type="ECO:0000313" key="11">
    <source>
        <dbReference type="EMBL" id="KAF4390964.1"/>
    </source>
</evidence>
<gene>
    <name evidence="10" type="ORF">G4B88_021761</name>
    <name evidence="11" type="ORF">G4B88_030642</name>
</gene>